<name>A0A1U7IT23_9CYAN</name>
<evidence type="ECO:0000313" key="1">
    <source>
        <dbReference type="EMBL" id="OKH40575.1"/>
    </source>
</evidence>
<dbReference type="RefSeq" id="WP_073591956.1">
    <property type="nucleotide sequence ID" value="NZ_MRCE01000002.1"/>
</dbReference>
<dbReference type="EMBL" id="MRCE01000002">
    <property type="protein sequence ID" value="OKH40575.1"/>
    <property type="molecule type" value="Genomic_DNA"/>
</dbReference>
<gene>
    <name evidence="1" type="ORF">NIES2119_02925</name>
</gene>
<dbReference type="Proteomes" id="UP000185860">
    <property type="component" value="Unassembled WGS sequence"/>
</dbReference>
<dbReference type="AlphaFoldDB" id="A0A1U7IT23"/>
<dbReference type="OrthoDB" id="530933at2"/>
<reference evidence="1 2" key="1">
    <citation type="submission" date="2016-11" db="EMBL/GenBank/DDBJ databases">
        <title>Draft Genome Sequences of Nine Cyanobacterial Strains from Diverse Habitats.</title>
        <authorList>
            <person name="Zhu T."/>
            <person name="Hou S."/>
            <person name="Lu X."/>
            <person name="Hess W.R."/>
        </authorList>
    </citation>
    <scope>NUCLEOTIDE SEQUENCE [LARGE SCALE GENOMIC DNA]</scope>
    <source>
        <strain evidence="1 2">IAM M-71</strain>
    </source>
</reference>
<sequence length="177" mass="18375">MGLFFDILSSINNPNQQGNVAQLESIMNTVNQLSATYGIDASQIQTVMSSVGNLIRPVLQQNTSLTGGGGDNLLGQFMGAGGSAIALQSLLTPEIQQQMVQVINQTTGLSPNQIQAALPTLISTVMSLLNMGASKPGIQGGGNPLLNAFLDADKDGDADLGDVMKYAGRFLNPPQAA</sequence>
<accession>A0A1U7IT23</accession>
<protein>
    <submittedName>
        <fullName evidence="1">DUF937 domain-containing protein</fullName>
    </submittedName>
</protein>
<proteinExistence type="predicted"/>
<dbReference type="STRING" id="454136.NIES2119_02925"/>
<evidence type="ECO:0000313" key="2">
    <source>
        <dbReference type="Proteomes" id="UP000185860"/>
    </source>
</evidence>
<comment type="caution">
    <text evidence="1">The sequence shown here is derived from an EMBL/GenBank/DDBJ whole genome shotgun (WGS) entry which is preliminary data.</text>
</comment>
<organism evidence="1 2">
    <name type="scientific">[Phormidium ambiguum] IAM M-71</name>
    <dbReference type="NCBI Taxonomy" id="454136"/>
    <lineage>
        <taxon>Bacteria</taxon>
        <taxon>Bacillati</taxon>
        <taxon>Cyanobacteriota</taxon>
        <taxon>Cyanophyceae</taxon>
        <taxon>Oscillatoriophycideae</taxon>
        <taxon>Aerosakkonematales</taxon>
        <taxon>Aerosakkonemataceae</taxon>
        <taxon>Floridanema</taxon>
    </lineage>
</organism>